<organism evidence="2 3">
    <name type="scientific">Psylliodes chrysocephalus</name>
    <dbReference type="NCBI Taxonomy" id="3402493"/>
    <lineage>
        <taxon>Eukaryota</taxon>
        <taxon>Metazoa</taxon>
        <taxon>Ecdysozoa</taxon>
        <taxon>Arthropoda</taxon>
        <taxon>Hexapoda</taxon>
        <taxon>Insecta</taxon>
        <taxon>Pterygota</taxon>
        <taxon>Neoptera</taxon>
        <taxon>Endopterygota</taxon>
        <taxon>Coleoptera</taxon>
        <taxon>Polyphaga</taxon>
        <taxon>Cucujiformia</taxon>
        <taxon>Chrysomeloidea</taxon>
        <taxon>Chrysomelidae</taxon>
        <taxon>Galerucinae</taxon>
        <taxon>Alticini</taxon>
        <taxon>Psylliodes</taxon>
    </lineage>
</organism>
<evidence type="ECO:0000313" key="3">
    <source>
        <dbReference type="Proteomes" id="UP001153636"/>
    </source>
</evidence>
<dbReference type="Pfam" id="PF20700">
    <property type="entry name" value="Mutator"/>
    <property type="match status" value="1"/>
</dbReference>
<dbReference type="InterPro" id="IPR049012">
    <property type="entry name" value="Mutator_transp_dom"/>
</dbReference>
<gene>
    <name evidence="2" type="ORF">PSYICH_LOCUS5433</name>
</gene>
<name>A0A9P0CMS2_9CUCU</name>
<proteinExistence type="predicted"/>
<accession>A0A9P0CMS2</accession>
<dbReference type="Proteomes" id="UP001153636">
    <property type="component" value="Chromosome 17"/>
</dbReference>
<keyword evidence="3" id="KW-1185">Reference proteome</keyword>
<reference evidence="2" key="1">
    <citation type="submission" date="2022-01" db="EMBL/GenBank/DDBJ databases">
        <authorList>
            <person name="King R."/>
        </authorList>
    </citation>
    <scope>NUCLEOTIDE SEQUENCE</scope>
</reference>
<sequence length="114" mass="12832">MLAEIIDPLINSRARNKLMQKASIIGAKTGKVLYVSSKSKYCPNCARALTKNIKPATHKCSKNWDVSSTSMESELILEGFLNIIKMHKLKYVKIIVQCLPKNLLRETLRKNNGS</sequence>
<protein>
    <recommendedName>
        <fullName evidence="1">Mutator-like transposase domain-containing protein</fullName>
    </recommendedName>
</protein>
<dbReference type="OrthoDB" id="10069847at2759"/>
<evidence type="ECO:0000259" key="1">
    <source>
        <dbReference type="Pfam" id="PF20700"/>
    </source>
</evidence>
<feature type="domain" description="Mutator-like transposase" evidence="1">
    <location>
        <begin position="19"/>
        <end position="94"/>
    </location>
</feature>
<dbReference type="AlphaFoldDB" id="A0A9P0CMS2"/>
<dbReference type="EMBL" id="OV651829">
    <property type="protein sequence ID" value="CAH1104506.1"/>
    <property type="molecule type" value="Genomic_DNA"/>
</dbReference>
<evidence type="ECO:0000313" key="2">
    <source>
        <dbReference type="EMBL" id="CAH1104506.1"/>
    </source>
</evidence>